<dbReference type="InterPro" id="IPR011990">
    <property type="entry name" value="TPR-like_helical_dom_sf"/>
</dbReference>
<sequence>MITLKANVAFGVSSFLKLNLRSIKYSLKSQNIINSDLFKKEINQKSFYSTIKSLNNLNSKTSITIVKNVDWNRQLISGYRHYCNKSTELPTLNTEQELVDYIKLELQPLYTNCDDREIIKEKVNTLILILKKNNNNYKCYTKMLGDLSNAKFLLNADTKTKESLSQILEIYKDLPSHKDVIMWLIEYWYKDGNLQELAKILYSQFQMTPNEWLELFSPIYLSLDYFTEEQKKNIRDHFYKVEIDGIPKQCLLSYIYSKSSDMAHLEHSRELLKKAMESYQKSPNPQYKELYITSLRAMFSMNCSLFTSISNESLLESFHMYLNEIQPNESLELVNMVMTFQSRFPSPQKVTMEMLNEIIKKFGSLKKNDGLEVAIKVKARFLDMIYNVSSGESKPLSEDDLSEAERNGDCDTFANLIVHRFQQLMQPKPNSKYNYAFSLGLNIANLQAKNIATNDLHYSLELLKDYHQQITHMDTSHFTKEQMEMVNLSLRAYKFFNTVLSEDTTQENFKDISYYISEVLDTISQMEYYCYSEINRIRNLANTNKFQEALNELTDLENNLLHRTDNIDVITHKAMCYYYMEDFSKTIDTFKELFRVFKKQKFVASPVLSPVMEYMVYCLDKQQRKSEIEEVLDWYFSLEGIDKTANPRLLEYHAISTYPTSKSEKILKEIVQLGCETIMLDPYLYLGEINRANLNSQVAVGYYSEGLKKENNPFKKDLLIGMGEAYLRMNDRWRDALDAYEEALKIDRENPVAYLKIAEIANLFEKDATKAMEYSRKSIELLEKTMKDTPSDQSKRDLLDAFHHYGTALNTLGKSKEANRVFKSTLKLLYNSPEEAKNRPTLFYMIYNSGLIHCVNTFNEHKDDKFFFTTSKEIDIPQLYSELEKRDRTFEESKESLYLILDVVNALKEDNEREYPSETQEIHNDFLKELKDSIQNGILSINLFQSSNQFESHLEKEINEMIFSTYHLVLNLLNLNPENPNDNK</sequence>
<dbReference type="SUPFAM" id="SSF48452">
    <property type="entry name" value="TPR-like"/>
    <property type="match status" value="1"/>
</dbReference>
<name>A0A152A429_TIELA</name>
<accession>A0A152A429</accession>
<dbReference type="Proteomes" id="UP000076078">
    <property type="component" value="Unassembled WGS sequence"/>
</dbReference>
<comment type="caution">
    <text evidence="1">The sequence shown here is derived from an EMBL/GenBank/DDBJ whole genome shotgun (WGS) entry which is preliminary data.</text>
</comment>
<dbReference type="InterPro" id="IPR019734">
    <property type="entry name" value="TPR_rpt"/>
</dbReference>
<dbReference type="InParanoid" id="A0A152A429"/>
<keyword evidence="2" id="KW-1185">Reference proteome</keyword>
<dbReference type="EMBL" id="LODT01000013">
    <property type="protein sequence ID" value="KYR00827.1"/>
    <property type="molecule type" value="Genomic_DNA"/>
</dbReference>
<dbReference type="SMART" id="SM00028">
    <property type="entry name" value="TPR"/>
    <property type="match status" value="2"/>
</dbReference>
<dbReference type="STRING" id="361077.A0A152A429"/>
<evidence type="ECO:0000313" key="1">
    <source>
        <dbReference type="EMBL" id="KYR00827.1"/>
    </source>
</evidence>
<dbReference type="AlphaFoldDB" id="A0A152A429"/>
<dbReference type="Gene3D" id="1.25.40.10">
    <property type="entry name" value="Tetratricopeptide repeat domain"/>
    <property type="match status" value="2"/>
</dbReference>
<gene>
    <name evidence="1" type="ORF">DLAC_02879</name>
</gene>
<protein>
    <submittedName>
        <fullName evidence="1">Uncharacterized protein</fullName>
    </submittedName>
</protein>
<reference evidence="1 2" key="1">
    <citation type="submission" date="2015-12" db="EMBL/GenBank/DDBJ databases">
        <title>Dictyostelia acquired genes for synthesis and detection of signals that induce cell-type specialization by lateral gene transfer from prokaryotes.</title>
        <authorList>
            <person name="Gloeckner G."/>
            <person name="Schaap P."/>
        </authorList>
    </citation>
    <scope>NUCLEOTIDE SEQUENCE [LARGE SCALE GENOMIC DNA]</scope>
    <source>
        <strain evidence="1 2">TK</strain>
    </source>
</reference>
<organism evidence="1 2">
    <name type="scientific">Tieghemostelium lacteum</name>
    <name type="common">Slime mold</name>
    <name type="synonym">Dictyostelium lacteum</name>
    <dbReference type="NCBI Taxonomy" id="361077"/>
    <lineage>
        <taxon>Eukaryota</taxon>
        <taxon>Amoebozoa</taxon>
        <taxon>Evosea</taxon>
        <taxon>Eumycetozoa</taxon>
        <taxon>Dictyostelia</taxon>
        <taxon>Dictyosteliales</taxon>
        <taxon>Raperosteliaceae</taxon>
        <taxon>Tieghemostelium</taxon>
    </lineage>
</organism>
<evidence type="ECO:0000313" key="2">
    <source>
        <dbReference type="Proteomes" id="UP000076078"/>
    </source>
</evidence>
<proteinExistence type="predicted"/>